<reference evidence="1 2" key="1">
    <citation type="submission" date="2023-11" db="EMBL/GenBank/DDBJ databases">
        <title>Paucibacter sp. nov., isolated from fresh soil in Korea.</title>
        <authorList>
            <person name="Le N.T.T."/>
        </authorList>
    </citation>
    <scope>NUCLEOTIDE SEQUENCE [LARGE SCALE GENOMIC DNA]</scope>
    <source>
        <strain evidence="1 2">R3-3</strain>
    </source>
</reference>
<dbReference type="Proteomes" id="UP001285263">
    <property type="component" value="Unassembled WGS sequence"/>
</dbReference>
<organism evidence="1 2">
    <name type="scientific">Roseateles agri</name>
    <dbReference type="NCBI Taxonomy" id="3098619"/>
    <lineage>
        <taxon>Bacteria</taxon>
        <taxon>Pseudomonadati</taxon>
        <taxon>Pseudomonadota</taxon>
        <taxon>Betaproteobacteria</taxon>
        <taxon>Burkholderiales</taxon>
        <taxon>Sphaerotilaceae</taxon>
        <taxon>Roseateles</taxon>
    </lineage>
</organism>
<evidence type="ECO:0000313" key="1">
    <source>
        <dbReference type="EMBL" id="MDY0746180.1"/>
    </source>
</evidence>
<protein>
    <submittedName>
        <fullName evidence="1">Uncharacterized protein</fullName>
    </submittedName>
</protein>
<proteinExistence type="predicted"/>
<dbReference type="EMBL" id="JAXCLA010000005">
    <property type="protein sequence ID" value="MDY0746180.1"/>
    <property type="molecule type" value="Genomic_DNA"/>
</dbReference>
<gene>
    <name evidence="1" type="ORF">SNE35_16800</name>
</gene>
<keyword evidence="2" id="KW-1185">Reference proteome</keyword>
<sequence length="94" mass="9275">MTPNGFFVSRHTRALRLGALNDQLLAALAEASAAAGAEASMAGAEAASEAAGAGAATGAGAGAASSFLPQAARATAATREANRIDFFILVLKDR</sequence>
<evidence type="ECO:0000313" key="2">
    <source>
        <dbReference type="Proteomes" id="UP001285263"/>
    </source>
</evidence>
<comment type="caution">
    <text evidence="1">The sequence shown here is derived from an EMBL/GenBank/DDBJ whole genome shotgun (WGS) entry which is preliminary data.</text>
</comment>
<name>A0ABU5DIR0_9BURK</name>
<accession>A0ABU5DIR0</accession>